<feature type="compositionally biased region" description="Basic and acidic residues" evidence="1">
    <location>
        <begin position="47"/>
        <end position="59"/>
    </location>
</feature>
<gene>
    <name evidence="2" type="ORF">L207DRAFT_629138</name>
</gene>
<reference evidence="2 3" key="1">
    <citation type="submission" date="2016-04" db="EMBL/GenBank/DDBJ databases">
        <title>A degradative enzymes factory behind the ericoid mycorrhizal symbiosis.</title>
        <authorList>
            <consortium name="DOE Joint Genome Institute"/>
            <person name="Martino E."/>
            <person name="Morin E."/>
            <person name="Grelet G."/>
            <person name="Kuo A."/>
            <person name="Kohler A."/>
            <person name="Daghino S."/>
            <person name="Barry K."/>
            <person name="Choi C."/>
            <person name="Cichocki N."/>
            <person name="Clum A."/>
            <person name="Copeland A."/>
            <person name="Hainaut M."/>
            <person name="Haridas S."/>
            <person name="Labutti K."/>
            <person name="Lindquist E."/>
            <person name="Lipzen A."/>
            <person name="Khouja H.-R."/>
            <person name="Murat C."/>
            <person name="Ohm R."/>
            <person name="Olson A."/>
            <person name="Spatafora J."/>
            <person name="Veneault-Fourrey C."/>
            <person name="Henrissat B."/>
            <person name="Grigoriev I."/>
            <person name="Martin F."/>
            <person name="Perotto S."/>
        </authorList>
    </citation>
    <scope>NUCLEOTIDE SEQUENCE [LARGE SCALE GENOMIC DNA]</scope>
    <source>
        <strain evidence="2 3">F</strain>
    </source>
</reference>
<protein>
    <submittedName>
        <fullName evidence="2">Uncharacterized protein</fullName>
    </submittedName>
</protein>
<feature type="region of interest" description="Disordered" evidence="1">
    <location>
        <begin position="310"/>
        <end position="355"/>
    </location>
</feature>
<keyword evidence="3" id="KW-1185">Reference proteome</keyword>
<organism evidence="2 3">
    <name type="scientific">Hyaloscypha variabilis (strain UAMH 11265 / GT02V1 / F)</name>
    <name type="common">Meliniomyces variabilis</name>
    <dbReference type="NCBI Taxonomy" id="1149755"/>
    <lineage>
        <taxon>Eukaryota</taxon>
        <taxon>Fungi</taxon>
        <taxon>Dikarya</taxon>
        <taxon>Ascomycota</taxon>
        <taxon>Pezizomycotina</taxon>
        <taxon>Leotiomycetes</taxon>
        <taxon>Helotiales</taxon>
        <taxon>Hyaloscyphaceae</taxon>
        <taxon>Hyaloscypha</taxon>
        <taxon>Hyaloscypha variabilis</taxon>
    </lineage>
</organism>
<sequence>MAPLALGTIGDPILIPDSPSHALYNEASHSLRRDGPATHQAPSPARSQEDARDRCRQWLDDLSSSDSVRAEAGNLPPSRDSTFNNALAPADASGALVLRGITGDSMVDEHGVPVRQVLTQQHRAPRGSNPYMNEKAERRLPVQTLPYNVKHSILQAMQKIMEEALFEWAKEWAPIMLKMAGWETAEAGELNWWWRTISSYSKRVDSVDGARYNARHISANAFSRSVGMNMQKLQRLLDRLSHVRHAAVHRDPSITISALKEMLADAHCLTAGLQDRSRTDKLYGIQLALAANDIKWIDAMIATPVPNFKDDFDPKKFRTQPPPSADESAQSGSLKRKRSESVPLEKVSRKRAKEIEYSTKPTRVIDLTGDEAVVLFRSVRSPPH</sequence>
<evidence type="ECO:0000313" key="3">
    <source>
        <dbReference type="Proteomes" id="UP000235786"/>
    </source>
</evidence>
<dbReference type="Proteomes" id="UP000235786">
    <property type="component" value="Unassembled WGS sequence"/>
</dbReference>
<proteinExistence type="predicted"/>
<accession>A0A2J6S773</accession>
<dbReference type="OrthoDB" id="5324651at2759"/>
<name>A0A2J6S773_HYAVF</name>
<evidence type="ECO:0000256" key="1">
    <source>
        <dbReference type="SAM" id="MobiDB-lite"/>
    </source>
</evidence>
<feature type="region of interest" description="Disordered" evidence="1">
    <location>
        <begin position="19"/>
        <end position="84"/>
    </location>
</feature>
<dbReference type="EMBL" id="KZ613939">
    <property type="protein sequence ID" value="PMD46618.1"/>
    <property type="molecule type" value="Genomic_DNA"/>
</dbReference>
<dbReference type="STRING" id="1149755.A0A2J6S773"/>
<evidence type="ECO:0000313" key="2">
    <source>
        <dbReference type="EMBL" id="PMD46618.1"/>
    </source>
</evidence>
<dbReference type="AlphaFoldDB" id="A0A2J6S773"/>